<evidence type="ECO:0000313" key="2">
    <source>
        <dbReference type="Proteomes" id="UP001500483"/>
    </source>
</evidence>
<keyword evidence="2" id="KW-1185">Reference proteome</keyword>
<dbReference type="EMBL" id="BAAAYK010000038">
    <property type="protein sequence ID" value="GAA3365689.1"/>
    <property type="molecule type" value="Genomic_DNA"/>
</dbReference>
<protein>
    <recommendedName>
        <fullName evidence="3">Excreted virulence factor EspC (Type VII ESX diderm)</fullName>
    </recommendedName>
</protein>
<dbReference type="Pfam" id="PF10824">
    <property type="entry name" value="T7SS_ESX_EspC"/>
    <property type="match status" value="1"/>
</dbReference>
<reference evidence="2" key="1">
    <citation type="journal article" date="2019" name="Int. J. Syst. Evol. Microbiol.">
        <title>The Global Catalogue of Microorganisms (GCM) 10K type strain sequencing project: providing services to taxonomists for standard genome sequencing and annotation.</title>
        <authorList>
            <consortium name="The Broad Institute Genomics Platform"/>
            <consortium name="The Broad Institute Genome Sequencing Center for Infectious Disease"/>
            <person name="Wu L."/>
            <person name="Ma J."/>
        </authorList>
    </citation>
    <scope>NUCLEOTIDE SEQUENCE [LARGE SCALE GENOMIC DNA]</scope>
    <source>
        <strain evidence="2">JCM 9687</strain>
    </source>
</reference>
<organism evidence="1 2">
    <name type="scientific">Saccharopolyspora gregorii</name>
    <dbReference type="NCBI Taxonomy" id="33914"/>
    <lineage>
        <taxon>Bacteria</taxon>
        <taxon>Bacillati</taxon>
        <taxon>Actinomycetota</taxon>
        <taxon>Actinomycetes</taxon>
        <taxon>Pseudonocardiales</taxon>
        <taxon>Pseudonocardiaceae</taxon>
        <taxon>Saccharopolyspora</taxon>
    </lineage>
</organism>
<dbReference type="InterPro" id="IPR022536">
    <property type="entry name" value="EspC"/>
</dbReference>
<name>A0ABP6S1R4_9PSEU</name>
<dbReference type="Proteomes" id="UP001500483">
    <property type="component" value="Unassembled WGS sequence"/>
</dbReference>
<evidence type="ECO:0000313" key="1">
    <source>
        <dbReference type="EMBL" id="GAA3365689.1"/>
    </source>
</evidence>
<proteinExistence type="predicted"/>
<sequence>MWAGAASPADESYWVLKVISVGFKADPKGIADFASGLGERVADAGKAVDYVEDWISFGYAEGRMFATAVEAAEDAKAALTANYRKLAELQRAASSEVDKAAQFYRNTDREQAERLDRSYE</sequence>
<comment type="caution">
    <text evidence="1">The sequence shown here is derived from an EMBL/GenBank/DDBJ whole genome shotgun (WGS) entry which is preliminary data.</text>
</comment>
<accession>A0ABP6S1R4</accession>
<evidence type="ECO:0008006" key="3">
    <source>
        <dbReference type="Google" id="ProtNLM"/>
    </source>
</evidence>
<gene>
    <name evidence="1" type="ORF">GCM10020366_66590</name>
</gene>